<accession>A0ABS1WJZ7</accession>
<gene>
    <name evidence="1" type="ORF">JAO71_06445</name>
</gene>
<evidence type="ECO:0000313" key="2">
    <source>
        <dbReference type="Proteomes" id="UP000605013"/>
    </source>
</evidence>
<evidence type="ECO:0000313" key="1">
    <source>
        <dbReference type="EMBL" id="MBL7559443.1"/>
    </source>
</evidence>
<protein>
    <submittedName>
        <fullName evidence="1">Uncharacterized protein</fullName>
    </submittedName>
</protein>
<dbReference type="PROSITE" id="PS51257">
    <property type="entry name" value="PROKAR_LIPOPROTEIN"/>
    <property type="match status" value="1"/>
</dbReference>
<proteinExistence type="predicted"/>
<dbReference type="Proteomes" id="UP000605013">
    <property type="component" value="Unassembled WGS sequence"/>
</dbReference>
<name>A0ABS1WJZ7_9FLAO</name>
<organism evidence="1 2">
    <name type="scientific">Olleya sediminilitoris</name>
    <dbReference type="NCBI Taxonomy" id="2795739"/>
    <lineage>
        <taxon>Bacteria</taxon>
        <taxon>Pseudomonadati</taxon>
        <taxon>Bacteroidota</taxon>
        <taxon>Flavobacteriia</taxon>
        <taxon>Flavobacteriales</taxon>
        <taxon>Flavobacteriaceae</taxon>
    </lineage>
</organism>
<reference evidence="1 2" key="1">
    <citation type="submission" date="2020-12" db="EMBL/GenBank/DDBJ databases">
        <title>Olleya sediminilitoris sp. nov., isolated from a tidal flat.</title>
        <authorList>
            <person name="Park S."/>
            <person name="Yoon J.-H."/>
        </authorList>
    </citation>
    <scope>NUCLEOTIDE SEQUENCE [LARGE SCALE GENOMIC DNA]</scope>
    <source>
        <strain evidence="1 2">YSTF-M6</strain>
    </source>
</reference>
<dbReference type="RefSeq" id="WP_028291185.1">
    <property type="nucleotide sequence ID" value="NZ_JAEMEF010000004.1"/>
</dbReference>
<sequence>MKTILKLALVAVLFTTFSCRDTKKEEALVKDAETIENIEIATDSVNDVLEAQAQDLQNDLDELEQLENVE</sequence>
<comment type="caution">
    <text evidence="1">The sequence shown here is derived from an EMBL/GenBank/DDBJ whole genome shotgun (WGS) entry which is preliminary data.</text>
</comment>
<dbReference type="EMBL" id="JAEMEF010000004">
    <property type="protein sequence ID" value="MBL7559443.1"/>
    <property type="molecule type" value="Genomic_DNA"/>
</dbReference>
<keyword evidence="2" id="KW-1185">Reference proteome</keyword>